<protein>
    <recommendedName>
        <fullName evidence="3">GAF domain-containing protein</fullName>
    </recommendedName>
</protein>
<evidence type="ECO:0008006" key="3">
    <source>
        <dbReference type="Google" id="ProtNLM"/>
    </source>
</evidence>
<name>A0ABT1SZG2_9SPHI</name>
<sequence length="265" mass="31477">MENEPQKYLYKDLIAFTNYVNLNYIDLILAKNDIKTEHKRFLYTVLYKLNSGLDSCQLFVYNFNQTERHLDSLFLILRTLISDSLTTLYVINKDTKSNEDILKNIMTLYTDHLKYGLMNLGKYGRKIWGYSEEKINEETKKIKKDYSEFFDRDGNFKFKPFRVTIGDIAEYLIKNHADNISEALVIKGYDLYYFFSKYEHLGVLSLPLIHRQYDPENKPEILRQVGQAINVISFMIEYCLKHWSDFKVEDDADFQNLLKNLSKHS</sequence>
<dbReference type="Proteomes" id="UP001204376">
    <property type="component" value="Unassembled WGS sequence"/>
</dbReference>
<comment type="caution">
    <text evidence="1">The sequence shown here is derived from an EMBL/GenBank/DDBJ whole genome shotgun (WGS) entry which is preliminary data.</text>
</comment>
<reference evidence="1 2" key="1">
    <citation type="submission" date="2022-07" db="EMBL/GenBank/DDBJ databases">
        <title>Mucilaginibacter sp. JC4.</title>
        <authorList>
            <person name="Le V."/>
            <person name="Ko S.-R."/>
            <person name="Ahn C.-Y."/>
            <person name="Oh H.-M."/>
        </authorList>
    </citation>
    <scope>NUCLEOTIDE SEQUENCE [LARGE SCALE GENOMIC DNA]</scope>
    <source>
        <strain evidence="1 2">JC4</strain>
    </source>
</reference>
<proteinExistence type="predicted"/>
<keyword evidence="2" id="KW-1185">Reference proteome</keyword>
<organism evidence="1 2">
    <name type="scientific">Mucilaginibacter aquariorum</name>
    <dbReference type="NCBI Taxonomy" id="2967225"/>
    <lineage>
        <taxon>Bacteria</taxon>
        <taxon>Pseudomonadati</taxon>
        <taxon>Bacteroidota</taxon>
        <taxon>Sphingobacteriia</taxon>
        <taxon>Sphingobacteriales</taxon>
        <taxon>Sphingobacteriaceae</taxon>
        <taxon>Mucilaginibacter</taxon>
    </lineage>
</organism>
<evidence type="ECO:0000313" key="2">
    <source>
        <dbReference type="Proteomes" id="UP001204376"/>
    </source>
</evidence>
<dbReference type="EMBL" id="JANHOH010000001">
    <property type="protein sequence ID" value="MCQ6957719.1"/>
    <property type="molecule type" value="Genomic_DNA"/>
</dbReference>
<dbReference type="RefSeq" id="WP_256537913.1">
    <property type="nucleotide sequence ID" value="NZ_JANHOH010000001.1"/>
</dbReference>
<evidence type="ECO:0000313" key="1">
    <source>
        <dbReference type="EMBL" id="MCQ6957719.1"/>
    </source>
</evidence>
<accession>A0ABT1SZG2</accession>
<gene>
    <name evidence="1" type="ORF">NPE20_07115</name>
</gene>